<keyword evidence="5" id="KW-1003">Cell membrane</keyword>
<evidence type="ECO:0000256" key="2">
    <source>
        <dbReference type="ARBA" id="ARBA00008417"/>
    </source>
</evidence>
<feature type="transmembrane region" description="Helical" evidence="10">
    <location>
        <begin position="397"/>
        <end position="417"/>
    </location>
</feature>
<evidence type="ECO:0000256" key="3">
    <source>
        <dbReference type="ARBA" id="ARBA00022106"/>
    </source>
</evidence>
<keyword evidence="6 10" id="KW-0812">Transmembrane</keyword>
<comment type="similarity">
    <text evidence="2">Belongs to the multi antimicrobial extrusion (MATE) (TC 2.A.66.1) family. MepA subfamily.</text>
</comment>
<feature type="transmembrane region" description="Helical" evidence="10">
    <location>
        <begin position="423"/>
        <end position="445"/>
    </location>
</feature>
<feature type="transmembrane region" description="Helical" evidence="10">
    <location>
        <begin position="142"/>
        <end position="162"/>
    </location>
</feature>
<evidence type="ECO:0000256" key="7">
    <source>
        <dbReference type="ARBA" id="ARBA00022989"/>
    </source>
</evidence>
<gene>
    <name evidence="11" type="primary">mepA</name>
    <name evidence="11" type="ORF">E5S67_05833</name>
</gene>
<evidence type="ECO:0000313" key="12">
    <source>
        <dbReference type="Proteomes" id="UP000702425"/>
    </source>
</evidence>
<dbReference type="EMBL" id="SRRZ01000173">
    <property type="protein sequence ID" value="NQE38051.1"/>
    <property type="molecule type" value="Genomic_DNA"/>
</dbReference>
<name>A0ABX2D5W8_9CYAN</name>
<protein>
    <recommendedName>
        <fullName evidence="3">Multidrug export protein MepA</fullName>
    </recommendedName>
</protein>
<keyword evidence="12" id="KW-1185">Reference proteome</keyword>
<dbReference type="Pfam" id="PF01554">
    <property type="entry name" value="MatE"/>
    <property type="match status" value="2"/>
</dbReference>
<dbReference type="InterPro" id="IPR045070">
    <property type="entry name" value="MATE_MepA-like"/>
</dbReference>
<keyword evidence="9" id="KW-0046">Antibiotic resistance</keyword>
<dbReference type="CDD" id="cd13143">
    <property type="entry name" value="MATE_MepA_like"/>
    <property type="match status" value="1"/>
</dbReference>
<feature type="transmembrane region" description="Helical" evidence="10">
    <location>
        <begin position="240"/>
        <end position="266"/>
    </location>
</feature>
<evidence type="ECO:0000256" key="10">
    <source>
        <dbReference type="SAM" id="Phobius"/>
    </source>
</evidence>
<feature type="transmembrane region" description="Helical" evidence="10">
    <location>
        <begin position="169"/>
        <end position="190"/>
    </location>
</feature>
<evidence type="ECO:0000256" key="4">
    <source>
        <dbReference type="ARBA" id="ARBA00022448"/>
    </source>
</evidence>
<evidence type="ECO:0000256" key="1">
    <source>
        <dbReference type="ARBA" id="ARBA00004651"/>
    </source>
</evidence>
<evidence type="ECO:0000256" key="5">
    <source>
        <dbReference type="ARBA" id="ARBA00022475"/>
    </source>
</evidence>
<dbReference type="RefSeq" id="WP_172192556.1">
    <property type="nucleotide sequence ID" value="NZ_SRRZ01000173.1"/>
</dbReference>
<evidence type="ECO:0000256" key="8">
    <source>
        <dbReference type="ARBA" id="ARBA00023136"/>
    </source>
</evidence>
<dbReference type="PIRSF" id="PIRSF006603">
    <property type="entry name" value="DinF"/>
    <property type="match status" value="1"/>
</dbReference>
<dbReference type="InterPro" id="IPR048279">
    <property type="entry name" value="MdtK-like"/>
</dbReference>
<feature type="transmembrane region" description="Helical" evidence="10">
    <location>
        <begin position="54"/>
        <end position="78"/>
    </location>
</feature>
<feature type="transmembrane region" description="Helical" evidence="10">
    <location>
        <begin position="99"/>
        <end position="122"/>
    </location>
</feature>
<dbReference type="PANTHER" id="PTHR43823:SF3">
    <property type="entry name" value="MULTIDRUG EXPORT PROTEIN MEPA"/>
    <property type="match status" value="1"/>
</dbReference>
<feature type="transmembrane region" description="Helical" evidence="10">
    <location>
        <begin position="196"/>
        <end position="219"/>
    </location>
</feature>
<keyword evidence="4" id="KW-0813">Transport</keyword>
<evidence type="ECO:0000256" key="6">
    <source>
        <dbReference type="ARBA" id="ARBA00022692"/>
    </source>
</evidence>
<organism evidence="11 12">
    <name type="scientific">Microcoleus asticus IPMA8</name>
    <dbReference type="NCBI Taxonomy" id="2563858"/>
    <lineage>
        <taxon>Bacteria</taxon>
        <taxon>Bacillati</taxon>
        <taxon>Cyanobacteriota</taxon>
        <taxon>Cyanophyceae</taxon>
        <taxon>Oscillatoriophycideae</taxon>
        <taxon>Oscillatoriales</taxon>
        <taxon>Microcoleaceae</taxon>
        <taxon>Microcoleus</taxon>
        <taxon>Microcoleus asticus</taxon>
    </lineage>
</organism>
<dbReference type="InterPro" id="IPR002528">
    <property type="entry name" value="MATE_fam"/>
</dbReference>
<feature type="transmembrane region" description="Helical" evidence="10">
    <location>
        <begin position="320"/>
        <end position="343"/>
    </location>
</feature>
<proteinExistence type="inferred from homology"/>
<feature type="transmembrane region" description="Helical" evidence="10">
    <location>
        <begin position="21"/>
        <end position="42"/>
    </location>
</feature>
<sequence>MTSEQETKITDEILQGNLIQLMFKLSIPGILGMLLIGLNPFFDALFAGRLIGENALAAISLALPLTTIVVGCALLVGIGSASVLSRAIGAGDIKTQSNIFGTFTILSLIISFFITILGYSLGEQLISFMGGEGEVASLGSEYFKTYMLGSVFFVLAVGSSQLIKSEGKIGLATIFAAISVLTNTILNPLFVGVFHWGIQGIALATIVANFVYATGNFTYFLSGKSSTPAQLKKLTLSVDLLSPILSVGVSVLIMEVMTVVQQVVIFKSIAYYGTDTDIAFAGATLNLYSLAVIPVYGFVQALQPVIGINYGSRNHNRMKKAYFIFGIGGTILLSIIWLPLQLYPATFLSWLLPDVAFTANDLLNFRIVTILLPILSFVFCSITLFQSIGNGKTAGIIVVARQVFLFVPVVLILPLFIGINGIYYSLTAVDILVSLIVALFTWMELERLQLQILAK</sequence>
<feature type="transmembrane region" description="Helical" evidence="10">
    <location>
        <begin position="278"/>
        <end position="299"/>
    </location>
</feature>
<evidence type="ECO:0000256" key="9">
    <source>
        <dbReference type="ARBA" id="ARBA00023251"/>
    </source>
</evidence>
<accession>A0ABX2D5W8</accession>
<dbReference type="PANTHER" id="PTHR43823">
    <property type="entry name" value="SPORULATION PROTEIN YKVU"/>
    <property type="match status" value="1"/>
</dbReference>
<dbReference type="InterPro" id="IPR051327">
    <property type="entry name" value="MATE_MepA_subfamily"/>
</dbReference>
<keyword evidence="8 10" id="KW-0472">Membrane</keyword>
<keyword evidence="7 10" id="KW-1133">Transmembrane helix</keyword>
<reference evidence="11 12" key="1">
    <citation type="journal article" date="2020" name="Sci. Rep.">
        <title>A novel cyanobacterial geosmin producer, revising GeoA distribution and dispersion patterns in Bacteria.</title>
        <authorList>
            <person name="Churro C."/>
            <person name="Semedo-Aguiar A.P."/>
            <person name="Silva A.D."/>
            <person name="Pereira-Leal J.B."/>
            <person name="Leite R.B."/>
        </authorList>
    </citation>
    <scope>NUCLEOTIDE SEQUENCE [LARGE SCALE GENOMIC DNA]</scope>
    <source>
        <strain evidence="11 12">IPMA8</strain>
    </source>
</reference>
<evidence type="ECO:0000313" key="11">
    <source>
        <dbReference type="EMBL" id="NQE38051.1"/>
    </source>
</evidence>
<dbReference type="Proteomes" id="UP000702425">
    <property type="component" value="Unassembled WGS sequence"/>
</dbReference>
<feature type="transmembrane region" description="Helical" evidence="10">
    <location>
        <begin position="363"/>
        <end position="385"/>
    </location>
</feature>
<comment type="subcellular location">
    <subcellularLocation>
        <location evidence="1">Cell membrane</location>
        <topology evidence="1">Multi-pass membrane protein</topology>
    </subcellularLocation>
</comment>
<comment type="caution">
    <text evidence="11">The sequence shown here is derived from an EMBL/GenBank/DDBJ whole genome shotgun (WGS) entry which is preliminary data.</text>
</comment>